<evidence type="ECO:0000313" key="2">
    <source>
        <dbReference type="EMBL" id="MFC5510934.1"/>
    </source>
</evidence>
<comment type="caution">
    <text evidence="2">The sequence shown here is derived from an EMBL/GenBank/DDBJ whole genome shotgun (WGS) entry which is preliminary data.</text>
</comment>
<dbReference type="Gene3D" id="3.90.550.10">
    <property type="entry name" value="Spore Coat Polysaccharide Biosynthesis Protein SpsA, Chain A"/>
    <property type="match status" value="1"/>
</dbReference>
<dbReference type="EMBL" id="JBHSMS010000023">
    <property type="protein sequence ID" value="MFC5510934.1"/>
    <property type="molecule type" value="Genomic_DNA"/>
</dbReference>
<proteinExistence type="predicted"/>
<dbReference type="RefSeq" id="WP_379718859.1">
    <property type="nucleotide sequence ID" value="NZ_JBHSMS010000023.1"/>
</dbReference>
<organism evidence="2 3">
    <name type="scientific">Massilia jejuensis</name>
    <dbReference type="NCBI Taxonomy" id="648894"/>
    <lineage>
        <taxon>Bacteria</taxon>
        <taxon>Pseudomonadati</taxon>
        <taxon>Pseudomonadota</taxon>
        <taxon>Betaproteobacteria</taxon>
        <taxon>Burkholderiales</taxon>
        <taxon>Oxalobacteraceae</taxon>
        <taxon>Telluria group</taxon>
        <taxon>Massilia</taxon>
    </lineage>
</organism>
<protein>
    <submittedName>
        <fullName evidence="2">Glycosyltransferase family 2 protein</fullName>
    </submittedName>
</protein>
<accession>A0ABW0PGC0</accession>
<sequence length="302" mass="33627">MNHQTPMPVSVIIPTTCERVRWHSLERAIAGVLAQEGVAARVIAVVNGKRFDPDCLAALKRKDGVTVLYRDTGSAPLAQAAGRDLVDTPFFAFLDDDDEYLPGALAARLAPLRADPALDFVVANGYRARNGRDELAIGDSGAIMADPLDALCHRNWMASCAGLFRTSTVTPAYFADPAPYMEWTYLAFRLTASLRMRWLDEPTYRINDSPVSLSKSEAYLRSELDILQRVLALPLPSRAHHAVRRKIGRACHVFAEKSRREGKRAQAWRFHLGSLTQPGGWRYLPYSRKLVQALWRTPAAPT</sequence>
<dbReference type="Proteomes" id="UP001596031">
    <property type="component" value="Unassembled WGS sequence"/>
</dbReference>
<dbReference type="InterPro" id="IPR029044">
    <property type="entry name" value="Nucleotide-diphossugar_trans"/>
</dbReference>
<dbReference type="Pfam" id="PF00535">
    <property type="entry name" value="Glycos_transf_2"/>
    <property type="match status" value="1"/>
</dbReference>
<keyword evidence="3" id="KW-1185">Reference proteome</keyword>
<feature type="domain" description="Glycosyltransferase 2-like" evidence="1">
    <location>
        <begin position="10"/>
        <end position="127"/>
    </location>
</feature>
<dbReference type="InterPro" id="IPR001173">
    <property type="entry name" value="Glyco_trans_2-like"/>
</dbReference>
<dbReference type="CDD" id="cd00761">
    <property type="entry name" value="Glyco_tranf_GTA_type"/>
    <property type="match status" value="1"/>
</dbReference>
<evidence type="ECO:0000259" key="1">
    <source>
        <dbReference type="Pfam" id="PF00535"/>
    </source>
</evidence>
<reference evidence="3" key="1">
    <citation type="journal article" date="2019" name="Int. J. Syst. Evol. Microbiol.">
        <title>The Global Catalogue of Microorganisms (GCM) 10K type strain sequencing project: providing services to taxonomists for standard genome sequencing and annotation.</title>
        <authorList>
            <consortium name="The Broad Institute Genomics Platform"/>
            <consortium name="The Broad Institute Genome Sequencing Center for Infectious Disease"/>
            <person name="Wu L."/>
            <person name="Ma J."/>
        </authorList>
    </citation>
    <scope>NUCLEOTIDE SEQUENCE [LARGE SCALE GENOMIC DNA]</scope>
    <source>
        <strain evidence="3">CCUG 38813</strain>
    </source>
</reference>
<evidence type="ECO:0000313" key="3">
    <source>
        <dbReference type="Proteomes" id="UP001596031"/>
    </source>
</evidence>
<dbReference type="SUPFAM" id="SSF53448">
    <property type="entry name" value="Nucleotide-diphospho-sugar transferases"/>
    <property type="match status" value="1"/>
</dbReference>
<gene>
    <name evidence="2" type="ORF">ACFPOU_07335</name>
</gene>
<name>A0ABW0PGC0_9BURK</name>